<feature type="transmembrane region" description="Helical" evidence="8">
    <location>
        <begin position="343"/>
        <end position="364"/>
    </location>
</feature>
<keyword evidence="2" id="KW-1003">Cell membrane</keyword>
<feature type="transmembrane region" description="Helical" evidence="8">
    <location>
        <begin position="109"/>
        <end position="130"/>
    </location>
</feature>
<dbReference type="GO" id="GO:0046872">
    <property type="term" value="F:metal ion binding"/>
    <property type="evidence" value="ECO:0007669"/>
    <property type="project" value="UniProtKB-KW"/>
</dbReference>
<dbReference type="GO" id="GO:0016780">
    <property type="term" value="F:phosphotransferase activity, for other substituted phosphate groups"/>
    <property type="evidence" value="ECO:0007669"/>
    <property type="project" value="InterPro"/>
</dbReference>
<dbReference type="EMBL" id="MHDA01000047">
    <property type="protein sequence ID" value="OGY30590.1"/>
    <property type="molecule type" value="Genomic_DNA"/>
</dbReference>
<dbReference type="PANTHER" id="PTHR22926">
    <property type="entry name" value="PHOSPHO-N-ACETYLMURAMOYL-PENTAPEPTIDE-TRANSFERASE"/>
    <property type="match status" value="1"/>
</dbReference>
<keyword evidence="7" id="KW-0479">Metal-binding</keyword>
<feature type="binding site" evidence="7">
    <location>
        <position position="183"/>
    </location>
    <ligand>
        <name>Mg(2+)</name>
        <dbReference type="ChEBI" id="CHEBI:18420"/>
    </ligand>
</feature>
<keyword evidence="4 8" id="KW-0812">Transmembrane</keyword>
<comment type="cofactor">
    <cofactor evidence="7">
        <name>Mg(2+)</name>
        <dbReference type="ChEBI" id="CHEBI:18420"/>
    </cofactor>
</comment>
<comment type="caution">
    <text evidence="9">The sequence shown here is derived from an EMBL/GenBank/DDBJ whole genome shotgun (WGS) entry which is preliminary data.</text>
</comment>
<evidence type="ECO:0000256" key="8">
    <source>
        <dbReference type="SAM" id="Phobius"/>
    </source>
</evidence>
<dbReference type="GO" id="GO:0044038">
    <property type="term" value="P:cell wall macromolecule biosynthetic process"/>
    <property type="evidence" value="ECO:0007669"/>
    <property type="project" value="TreeGrafter"/>
</dbReference>
<reference evidence="9 10" key="1">
    <citation type="journal article" date="2016" name="Nat. Commun.">
        <title>Thousands of microbial genomes shed light on interconnected biogeochemical processes in an aquifer system.</title>
        <authorList>
            <person name="Anantharaman K."/>
            <person name="Brown C.T."/>
            <person name="Hug L.A."/>
            <person name="Sharon I."/>
            <person name="Castelle C.J."/>
            <person name="Probst A.J."/>
            <person name="Thomas B.C."/>
            <person name="Singh A."/>
            <person name="Wilkins M.J."/>
            <person name="Karaoz U."/>
            <person name="Brodie E.L."/>
            <person name="Williams K.H."/>
            <person name="Hubbard S.S."/>
            <person name="Banfield J.F."/>
        </authorList>
    </citation>
    <scope>NUCLEOTIDE SEQUENCE [LARGE SCALE GENOMIC DNA]</scope>
</reference>
<evidence type="ECO:0000256" key="2">
    <source>
        <dbReference type="ARBA" id="ARBA00022475"/>
    </source>
</evidence>
<dbReference type="CDD" id="cd06853">
    <property type="entry name" value="GT_WecA_like"/>
    <property type="match status" value="1"/>
</dbReference>
<evidence type="ECO:0000256" key="6">
    <source>
        <dbReference type="ARBA" id="ARBA00023136"/>
    </source>
</evidence>
<evidence type="ECO:0000256" key="1">
    <source>
        <dbReference type="ARBA" id="ARBA00004651"/>
    </source>
</evidence>
<evidence type="ECO:0000313" key="10">
    <source>
        <dbReference type="Proteomes" id="UP000179279"/>
    </source>
</evidence>
<keyword evidence="5 8" id="KW-1133">Transmembrane helix</keyword>
<dbReference type="AlphaFoldDB" id="A0A1G1WTE1"/>
<feature type="transmembrane region" description="Helical" evidence="8">
    <location>
        <begin position="80"/>
        <end position="97"/>
    </location>
</feature>
<feature type="transmembrane region" description="Helical" evidence="8">
    <location>
        <begin position="6"/>
        <end position="27"/>
    </location>
</feature>
<gene>
    <name evidence="9" type="ORF">A3A57_00825</name>
</gene>
<feature type="transmembrane region" description="Helical" evidence="8">
    <location>
        <begin position="48"/>
        <end position="68"/>
    </location>
</feature>
<keyword evidence="7" id="KW-0460">Magnesium</keyword>
<protein>
    <recommendedName>
        <fullName evidence="11">Undecaprenyl-phosphate alpha-N-acetylglucosaminyl 1-phosphate transferase</fullName>
    </recommendedName>
</protein>
<dbReference type="InterPro" id="IPR000715">
    <property type="entry name" value="Glycosyl_transferase_4"/>
</dbReference>
<comment type="subcellular location">
    <subcellularLocation>
        <location evidence="1">Cell membrane</location>
        <topology evidence="1">Multi-pass membrane protein</topology>
    </subcellularLocation>
</comment>
<dbReference type="GO" id="GO:0071555">
    <property type="term" value="P:cell wall organization"/>
    <property type="evidence" value="ECO:0007669"/>
    <property type="project" value="TreeGrafter"/>
</dbReference>
<evidence type="ECO:0000256" key="4">
    <source>
        <dbReference type="ARBA" id="ARBA00022692"/>
    </source>
</evidence>
<feature type="transmembrane region" description="Helical" evidence="8">
    <location>
        <begin position="150"/>
        <end position="180"/>
    </location>
</feature>
<keyword evidence="3" id="KW-0808">Transferase</keyword>
<feature type="transmembrane region" description="Helical" evidence="8">
    <location>
        <begin position="247"/>
        <end position="267"/>
    </location>
</feature>
<name>A0A1G1WTE1_9BACT</name>
<sequence length="371" mass="40005">MYSDLIFILFISIIISLSFTPLTIFLAKKFRILDFPWRAHPAILHKKPIPRAGGVITFLSIVATYAVFVLVNADVVVDKHILGILLAGLLVVVVGVLDDKYDINPYIRLLTNIFAAGIVVASGVGINWFTNPLGGHVILDSIIFRFDFPAILPFGFFAGPHSIVPLADLFAFIWIVWVMNALNWSSGVDGQLSGIATIGLLALGIAAHQYLLSDPNQTAVAVLAFISAGAFLGFLPWSFYPQKIMPGYGGATLAGLLLASLSILAGAKLATTGLVLIVPLIDGAWAVIRRLLSGRSPVWGDKEHLHHQLLSFGWSKRQVAVFYYLATGLFAVIVLTLNHEGRFFAIAVGSVVILASLITIARILHSGLGSK</sequence>
<feature type="transmembrane region" description="Helical" evidence="8">
    <location>
        <begin position="319"/>
        <end position="337"/>
    </location>
</feature>
<keyword evidence="6 8" id="KW-0472">Membrane</keyword>
<dbReference type="GO" id="GO:0005886">
    <property type="term" value="C:plasma membrane"/>
    <property type="evidence" value="ECO:0007669"/>
    <property type="project" value="UniProtKB-SubCell"/>
</dbReference>
<evidence type="ECO:0000313" key="9">
    <source>
        <dbReference type="EMBL" id="OGY30590.1"/>
    </source>
</evidence>
<dbReference type="Proteomes" id="UP000179279">
    <property type="component" value="Unassembled WGS sequence"/>
</dbReference>
<evidence type="ECO:0000256" key="7">
    <source>
        <dbReference type="PIRSR" id="PIRSR600715-1"/>
    </source>
</evidence>
<dbReference type="GO" id="GO:0009103">
    <property type="term" value="P:lipopolysaccharide biosynthetic process"/>
    <property type="evidence" value="ECO:0007669"/>
    <property type="project" value="TreeGrafter"/>
</dbReference>
<feature type="transmembrane region" description="Helical" evidence="8">
    <location>
        <begin position="218"/>
        <end position="240"/>
    </location>
</feature>
<proteinExistence type="predicted"/>
<dbReference type="PANTHER" id="PTHR22926:SF3">
    <property type="entry name" value="UNDECAPRENYL-PHOSPHATE ALPHA-N-ACETYLGLUCOSAMINYL 1-PHOSPHATE TRANSFERASE"/>
    <property type="match status" value="1"/>
</dbReference>
<feature type="transmembrane region" description="Helical" evidence="8">
    <location>
        <begin position="192"/>
        <end position="212"/>
    </location>
</feature>
<evidence type="ECO:0008006" key="11">
    <source>
        <dbReference type="Google" id="ProtNLM"/>
    </source>
</evidence>
<evidence type="ECO:0000256" key="5">
    <source>
        <dbReference type="ARBA" id="ARBA00022989"/>
    </source>
</evidence>
<evidence type="ECO:0000256" key="3">
    <source>
        <dbReference type="ARBA" id="ARBA00022679"/>
    </source>
</evidence>
<organism evidence="9 10">
    <name type="scientific">Candidatus Woykebacteria bacterium RIFCSPLOWO2_01_FULL_41_12</name>
    <dbReference type="NCBI Taxonomy" id="1802604"/>
    <lineage>
        <taxon>Bacteria</taxon>
        <taxon>Candidatus Woykeibacteriota</taxon>
    </lineage>
</organism>
<dbReference type="Pfam" id="PF00953">
    <property type="entry name" value="Glycos_transf_4"/>
    <property type="match status" value="1"/>
</dbReference>
<accession>A0A1G1WTE1</accession>